<evidence type="ECO:0000313" key="11">
    <source>
        <dbReference type="Proteomes" id="UP000093080"/>
    </source>
</evidence>
<evidence type="ECO:0000259" key="8">
    <source>
        <dbReference type="SMART" id="SM00738"/>
    </source>
</evidence>
<evidence type="ECO:0000256" key="7">
    <source>
        <dbReference type="RuleBase" id="RU000538"/>
    </source>
</evidence>
<dbReference type="InterPro" id="IPR014722">
    <property type="entry name" value="Rib_uL2_dom2"/>
</dbReference>
<organism evidence="10 11">
    <name type="scientific">Dissulfuribacter thermophilus</name>
    <dbReference type="NCBI Taxonomy" id="1156395"/>
    <lineage>
        <taxon>Bacteria</taxon>
        <taxon>Pseudomonadati</taxon>
        <taxon>Thermodesulfobacteriota</taxon>
        <taxon>Dissulfuribacteria</taxon>
        <taxon>Dissulfuribacterales</taxon>
        <taxon>Dissulfuribacteraceae</taxon>
        <taxon>Dissulfuribacter</taxon>
    </lineage>
</organism>
<dbReference type="PANTHER" id="PTHR30265">
    <property type="entry name" value="RHO-INTERACTING TRANSCRIPTION TERMINATION FACTOR NUSG"/>
    <property type="match status" value="1"/>
</dbReference>
<dbReference type="InterPro" id="IPR036735">
    <property type="entry name" value="NGN_dom_sf"/>
</dbReference>
<keyword evidence="3 5" id="KW-0805">Transcription regulation</keyword>
<dbReference type="RefSeq" id="WP_067618348.1">
    <property type="nucleotide sequence ID" value="NZ_MAGO01000007.1"/>
</dbReference>
<feature type="domain" description="NusG-like N-terminal" evidence="8">
    <location>
        <begin position="2"/>
        <end position="110"/>
    </location>
</feature>
<dbReference type="PATRIC" id="fig|1156395.6.peg.1498"/>
<dbReference type="STRING" id="1156395.DBT_1485"/>
<keyword evidence="11" id="KW-1185">Reference proteome</keyword>
<dbReference type="GO" id="GO:0031564">
    <property type="term" value="P:transcription antitermination"/>
    <property type="evidence" value="ECO:0007669"/>
    <property type="project" value="UniProtKB-UniRule"/>
</dbReference>
<sequence>MAHKWYIVHTYSGFEQRVKAALQERIRQYGLQDKFSEIIVPTEKVIEVVGGQKRTASRKVFPGYILVKMELNNETWHLVQNTPRVTGFVGGKNTPVPLPDDEAEKIVKQMEERSQKPVPKYHFEKGDHVIVTEGPFANFHGVVDEVRPEKGKVRVMVSIFGRATPVELEFAHVQKAG</sequence>
<comment type="function">
    <text evidence="5 7">Participates in transcription elongation, termination and antitermination.</text>
</comment>
<dbReference type="SMART" id="SM00739">
    <property type="entry name" value="KOW"/>
    <property type="match status" value="1"/>
</dbReference>
<dbReference type="Pfam" id="PF02357">
    <property type="entry name" value="NusG"/>
    <property type="match status" value="1"/>
</dbReference>
<feature type="domain" description="KOW" evidence="9">
    <location>
        <begin position="122"/>
        <end position="149"/>
    </location>
</feature>
<dbReference type="FunFam" id="2.30.30.30:FF:000002">
    <property type="entry name" value="Transcription termination/antitermination factor NusG"/>
    <property type="match status" value="1"/>
</dbReference>
<accession>A0A1B9F4W5</accession>
<reference evidence="10 11" key="1">
    <citation type="submission" date="2016-06" db="EMBL/GenBank/DDBJ databases">
        <title>Respiratory ammonification of nitrate coupled to the oxidation of elemental sulfur in deep-sea autotrophic thermophilic bacteria.</title>
        <authorList>
            <person name="Slobodkina G.B."/>
            <person name="Mardanov A.V."/>
            <person name="Ravin N.V."/>
            <person name="Frolova A.A."/>
            <person name="Viryasiv M.B."/>
            <person name="Chernyh N.A."/>
            <person name="Bonch-Osmolovskaya E.A."/>
            <person name="Slobodkin A.I."/>
        </authorList>
    </citation>
    <scope>NUCLEOTIDE SEQUENCE [LARGE SCALE GENOMIC DNA]</scope>
    <source>
        <strain evidence="10 11">S69</strain>
    </source>
</reference>
<name>A0A1B9F4W5_9BACT</name>
<dbReference type="SUPFAM" id="SSF50104">
    <property type="entry name" value="Translation proteins SH3-like domain"/>
    <property type="match status" value="1"/>
</dbReference>
<dbReference type="PROSITE" id="PS01014">
    <property type="entry name" value="NUSG"/>
    <property type="match status" value="1"/>
</dbReference>
<proteinExistence type="inferred from homology"/>
<dbReference type="InterPro" id="IPR006645">
    <property type="entry name" value="NGN-like_dom"/>
</dbReference>
<dbReference type="GO" id="GO:0006354">
    <property type="term" value="P:DNA-templated transcription elongation"/>
    <property type="evidence" value="ECO:0007669"/>
    <property type="project" value="UniProtKB-UniRule"/>
</dbReference>
<keyword evidence="2 5" id="KW-0889">Transcription antitermination</keyword>
<dbReference type="GO" id="GO:0032784">
    <property type="term" value="P:regulation of DNA-templated transcription elongation"/>
    <property type="evidence" value="ECO:0007669"/>
    <property type="project" value="InterPro"/>
</dbReference>
<keyword evidence="1 5" id="KW-0806">Transcription termination</keyword>
<dbReference type="GO" id="GO:0006353">
    <property type="term" value="P:DNA-templated transcription termination"/>
    <property type="evidence" value="ECO:0007669"/>
    <property type="project" value="UniProtKB-UniRule"/>
</dbReference>
<dbReference type="InterPro" id="IPR043425">
    <property type="entry name" value="NusG-like"/>
</dbReference>
<evidence type="ECO:0000256" key="5">
    <source>
        <dbReference type="HAMAP-Rule" id="MF_00948"/>
    </source>
</evidence>
<dbReference type="SUPFAM" id="SSF82679">
    <property type="entry name" value="N-utilization substance G protein NusG, N-terminal domain"/>
    <property type="match status" value="1"/>
</dbReference>
<dbReference type="AlphaFoldDB" id="A0A1B9F4W5"/>
<keyword evidence="4 5" id="KW-0804">Transcription</keyword>
<dbReference type="InterPro" id="IPR001062">
    <property type="entry name" value="Transcrpt_antiterm_NusG"/>
</dbReference>
<dbReference type="CDD" id="cd09891">
    <property type="entry name" value="NGN_Bact_1"/>
    <property type="match status" value="1"/>
</dbReference>
<evidence type="ECO:0000256" key="3">
    <source>
        <dbReference type="ARBA" id="ARBA00023015"/>
    </source>
</evidence>
<dbReference type="CDD" id="cd06091">
    <property type="entry name" value="KOW_NusG"/>
    <property type="match status" value="1"/>
</dbReference>
<dbReference type="NCBIfam" id="TIGR00922">
    <property type="entry name" value="nusG"/>
    <property type="match status" value="1"/>
</dbReference>
<gene>
    <name evidence="5" type="primary">nusG</name>
    <name evidence="10" type="ORF">DBT_1485</name>
</gene>
<evidence type="ECO:0000259" key="9">
    <source>
        <dbReference type="SMART" id="SM00739"/>
    </source>
</evidence>
<dbReference type="Gene3D" id="3.30.70.940">
    <property type="entry name" value="NusG, N-terminal domain"/>
    <property type="match status" value="1"/>
</dbReference>
<dbReference type="FunFam" id="3.30.70.940:FF:000002">
    <property type="entry name" value="Transcription termination/antitermination protein NusG"/>
    <property type="match status" value="1"/>
</dbReference>
<dbReference type="OrthoDB" id="9809075at2"/>
<dbReference type="Gene3D" id="2.30.30.30">
    <property type="match status" value="1"/>
</dbReference>
<protein>
    <recommendedName>
        <fullName evidence="5 6">Transcription termination/antitermination protein NusG</fullName>
    </recommendedName>
</protein>
<dbReference type="InterPro" id="IPR005824">
    <property type="entry name" value="KOW"/>
</dbReference>
<evidence type="ECO:0000256" key="4">
    <source>
        <dbReference type="ARBA" id="ARBA00023163"/>
    </source>
</evidence>
<dbReference type="InterPro" id="IPR015869">
    <property type="entry name" value="Transcrpt_antiterm_NusG_bac_CS"/>
</dbReference>
<evidence type="ECO:0000256" key="6">
    <source>
        <dbReference type="NCBIfam" id="TIGR00922"/>
    </source>
</evidence>
<evidence type="ECO:0000313" key="10">
    <source>
        <dbReference type="EMBL" id="OCC14999.1"/>
    </source>
</evidence>
<comment type="similarity">
    <text evidence="5 7">Belongs to the NusG family.</text>
</comment>
<dbReference type="Pfam" id="PF00467">
    <property type="entry name" value="KOW"/>
    <property type="match status" value="1"/>
</dbReference>
<evidence type="ECO:0000256" key="1">
    <source>
        <dbReference type="ARBA" id="ARBA00022472"/>
    </source>
</evidence>
<dbReference type="EMBL" id="MAGO01000007">
    <property type="protein sequence ID" value="OCC14999.1"/>
    <property type="molecule type" value="Genomic_DNA"/>
</dbReference>
<dbReference type="PRINTS" id="PR00338">
    <property type="entry name" value="NUSGTNSCPFCT"/>
</dbReference>
<dbReference type="GO" id="GO:0005829">
    <property type="term" value="C:cytosol"/>
    <property type="evidence" value="ECO:0007669"/>
    <property type="project" value="UniProtKB-ARBA"/>
</dbReference>
<dbReference type="PANTHER" id="PTHR30265:SF2">
    <property type="entry name" value="TRANSCRIPTION TERMINATION_ANTITERMINATION PROTEIN NUSG"/>
    <property type="match status" value="1"/>
</dbReference>
<dbReference type="SMART" id="SM00738">
    <property type="entry name" value="NGN"/>
    <property type="match status" value="1"/>
</dbReference>
<comment type="caution">
    <text evidence="10">The sequence shown here is derived from an EMBL/GenBank/DDBJ whole genome shotgun (WGS) entry which is preliminary data.</text>
</comment>
<dbReference type="InterPro" id="IPR008991">
    <property type="entry name" value="Translation_prot_SH3-like_sf"/>
</dbReference>
<dbReference type="HAMAP" id="MF_00948">
    <property type="entry name" value="NusG"/>
    <property type="match status" value="1"/>
</dbReference>
<dbReference type="InterPro" id="IPR047050">
    <property type="entry name" value="NGN"/>
</dbReference>
<dbReference type="Proteomes" id="UP000093080">
    <property type="component" value="Unassembled WGS sequence"/>
</dbReference>
<evidence type="ECO:0000256" key="2">
    <source>
        <dbReference type="ARBA" id="ARBA00022814"/>
    </source>
</evidence>